<keyword evidence="3" id="KW-1185">Reference proteome</keyword>
<dbReference type="AlphaFoldDB" id="A0A2D0MXY4"/>
<accession>A0A2D0MXY4</accession>
<evidence type="ECO:0000313" key="3">
    <source>
        <dbReference type="Proteomes" id="UP000223913"/>
    </source>
</evidence>
<gene>
    <name evidence="2" type="ORF">CRP01_39245</name>
</gene>
<name>A0A2D0MXY4_FLAN2</name>
<proteinExistence type="predicted"/>
<protein>
    <submittedName>
        <fullName evidence="2">Uncharacterized protein</fullName>
    </submittedName>
</protein>
<feature type="region of interest" description="Disordered" evidence="1">
    <location>
        <begin position="1"/>
        <end position="34"/>
    </location>
</feature>
<evidence type="ECO:0000313" key="2">
    <source>
        <dbReference type="EMBL" id="PHN01040.1"/>
    </source>
</evidence>
<reference evidence="2 3" key="1">
    <citation type="submission" date="2017-10" db="EMBL/GenBank/DDBJ databases">
        <title>The draft genome sequence of Lewinella nigricans NBRC 102662.</title>
        <authorList>
            <person name="Wang K."/>
        </authorList>
    </citation>
    <scope>NUCLEOTIDE SEQUENCE [LARGE SCALE GENOMIC DNA]</scope>
    <source>
        <strain evidence="2 3">NBRC 102662</strain>
    </source>
</reference>
<comment type="caution">
    <text evidence="2">The sequence shown here is derived from an EMBL/GenBank/DDBJ whole genome shotgun (WGS) entry which is preliminary data.</text>
</comment>
<sequence>MAGRALADSPGGKAGPRSGKAPMSEVDRSGLSPIPIRLLRTSHKPAVKASTRLKTNKYLPIDVGGGAGSFAIWL</sequence>
<dbReference type="Proteomes" id="UP000223913">
    <property type="component" value="Unassembled WGS sequence"/>
</dbReference>
<evidence type="ECO:0000256" key="1">
    <source>
        <dbReference type="SAM" id="MobiDB-lite"/>
    </source>
</evidence>
<dbReference type="EMBL" id="PDUD01000065">
    <property type="protein sequence ID" value="PHN01040.1"/>
    <property type="molecule type" value="Genomic_DNA"/>
</dbReference>
<organism evidence="2 3">
    <name type="scientific">Flavilitoribacter nigricans (strain ATCC 23147 / DSM 23189 / NBRC 102662 / NCIMB 1420 / SS-2)</name>
    <name type="common">Lewinella nigricans</name>
    <dbReference type="NCBI Taxonomy" id="1122177"/>
    <lineage>
        <taxon>Bacteria</taxon>
        <taxon>Pseudomonadati</taxon>
        <taxon>Bacteroidota</taxon>
        <taxon>Saprospiria</taxon>
        <taxon>Saprospirales</taxon>
        <taxon>Lewinellaceae</taxon>
        <taxon>Flavilitoribacter</taxon>
    </lineage>
</organism>